<dbReference type="Proteomes" id="UP000235122">
    <property type="component" value="Unassembled WGS sequence"/>
</dbReference>
<sequence>MKKFGFIILGFFTGVIIFLIRSKLGIDLNPASGSKTPEHFSWGALILWGAVAAAIAAFYAFFPHHGDKDK</sequence>
<evidence type="ECO:0000256" key="1">
    <source>
        <dbReference type="SAM" id="Phobius"/>
    </source>
</evidence>
<proteinExistence type="predicted"/>
<dbReference type="EMBL" id="PKKO01000001">
    <property type="protein sequence ID" value="PKY73259.1"/>
    <property type="molecule type" value="Genomic_DNA"/>
</dbReference>
<feature type="transmembrane region" description="Helical" evidence="1">
    <location>
        <begin position="5"/>
        <end position="22"/>
    </location>
</feature>
<organism evidence="2 3">
    <name type="scientific">Winkia neuii</name>
    <dbReference type="NCBI Taxonomy" id="33007"/>
    <lineage>
        <taxon>Bacteria</taxon>
        <taxon>Bacillati</taxon>
        <taxon>Actinomycetota</taxon>
        <taxon>Actinomycetes</taxon>
        <taxon>Actinomycetales</taxon>
        <taxon>Actinomycetaceae</taxon>
        <taxon>Winkia</taxon>
    </lineage>
</organism>
<comment type="caution">
    <text evidence="2">The sequence shown here is derived from an EMBL/GenBank/DDBJ whole genome shotgun (WGS) entry which is preliminary data.</text>
</comment>
<reference evidence="2 3" key="1">
    <citation type="submission" date="2017-12" db="EMBL/GenBank/DDBJ databases">
        <title>Phylogenetic diversity of female urinary microbiome.</title>
        <authorList>
            <person name="Thomas-White K."/>
            <person name="Wolfe A.J."/>
        </authorList>
    </citation>
    <scope>NUCLEOTIDE SEQUENCE [LARGE SCALE GENOMIC DNA]</scope>
    <source>
        <strain evidence="2 3">UMB0402</strain>
    </source>
</reference>
<dbReference type="GeneID" id="35866218"/>
<accession>A0A2I1IQ69</accession>
<protein>
    <submittedName>
        <fullName evidence="2">Uncharacterized protein</fullName>
    </submittedName>
</protein>
<keyword evidence="1" id="KW-0472">Membrane</keyword>
<keyword evidence="3" id="KW-1185">Reference proteome</keyword>
<keyword evidence="1" id="KW-0812">Transmembrane</keyword>
<dbReference type="AlphaFoldDB" id="A0A2I1IQ69"/>
<gene>
    <name evidence="2" type="ORF">CYJ19_01325</name>
</gene>
<evidence type="ECO:0000313" key="2">
    <source>
        <dbReference type="EMBL" id="PKY73259.1"/>
    </source>
</evidence>
<feature type="transmembrane region" description="Helical" evidence="1">
    <location>
        <begin position="42"/>
        <end position="62"/>
    </location>
</feature>
<name>A0A2I1IQ69_9ACTO</name>
<keyword evidence="1" id="KW-1133">Transmembrane helix</keyword>
<dbReference type="RefSeq" id="WP_024330708.1">
    <property type="nucleotide sequence ID" value="NZ_JASOXK010000001.1"/>
</dbReference>
<evidence type="ECO:0000313" key="3">
    <source>
        <dbReference type="Proteomes" id="UP000235122"/>
    </source>
</evidence>